<accession>A0A6C0I383</accession>
<evidence type="ECO:0000313" key="1">
    <source>
        <dbReference type="EMBL" id="QHT87242.1"/>
    </source>
</evidence>
<proteinExistence type="predicted"/>
<name>A0A6C0I383_9ZZZZ</name>
<protein>
    <submittedName>
        <fullName evidence="1">Uncharacterized protein</fullName>
    </submittedName>
</protein>
<reference evidence="1" key="1">
    <citation type="journal article" date="2020" name="Nature">
        <title>Giant virus diversity and host interactions through global metagenomics.</title>
        <authorList>
            <person name="Schulz F."/>
            <person name="Roux S."/>
            <person name="Paez-Espino D."/>
            <person name="Jungbluth S."/>
            <person name="Walsh D.A."/>
            <person name="Denef V.J."/>
            <person name="McMahon K.D."/>
            <person name="Konstantinidis K.T."/>
            <person name="Eloe-Fadrosh E.A."/>
            <person name="Kyrpides N.C."/>
            <person name="Woyke T."/>
        </authorList>
    </citation>
    <scope>NUCLEOTIDE SEQUENCE</scope>
    <source>
        <strain evidence="1">GVMAG-M-3300023184-190</strain>
    </source>
</reference>
<sequence length="64" mass="7495">MLDVLGFGDEMETKLKELGIYDEDQKNPVLKEFLTASDLQRLLTTRIVLAILNERMRITNERKK</sequence>
<dbReference type="AlphaFoldDB" id="A0A6C0I383"/>
<organism evidence="1">
    <name type="scientific">viral metagenome</name>
    <dbReference type="NCBI Taxonomy" id="1070528"/>
    <lineage>
        <taxon>unclassified sequences</taxon>
        <taxon>metagenomes</taxon>
        <taxon>organismal metagenomes</taxon>
    </lineage>
</organism>
<dbReference type="EMBL" id="MN740085">
    <property type="protein sequence ID" value="QHT87242.1"/>
    <property type="molecule type" value="Genomic_DNA"/>
</dbReference>